<accession>A0ABP7ENS9</accession>
<organism evidence="2 3">
    <name type="scientific">Sphingomonas cynarae</name>
    <dbReference type="NCBI Taxonomy" id="930197"/>
    <lineage>
        <taxon>Bacteria</taxon>
        <taxon>Pseudomonadati</taxon>
        <taxon>Pseudomonadota</taxon>
        <taxon>Alphaproteobacteria</taxon>
        <taxon>Sphingomonadales</taxon>
        <taxon>Sphingomonadaceae</taxon>
        <taxon>Sphingomonas</taxon>
    </lineage>
</organism>
<evidence type="ECO:0000256" key="1">
    <source>
        <dbReference type="SAM" id="MobiDB-lite"/>
    </source>
</evidence>
<reference evidence="3" key="1">
    <citation type="journal article" date="2019" name="Int. J. Syst. Evol. Microbiol.">
        <title>The Global Catalogue of Microorganisms (GCM) 10K type strain sequencing project: providing services to taxonomists for standard genome sequencing and annotation.</title>
        <authorList>
            <consortium name="The Broad Institute Genomics Platform"/>
            <consortium name="The Broad Institute Genome Sequencing Center for Infectious Disease"/>
            <person name="Wu L."/>
            <person name="Ma J."/>
        </authorList>
    </citation>
    <scope>NUCLEOTIDE SEQUENCE [LARGE SCALE GENOMIC DNA]</scope>
    <source>
        <strain evidence="3">JCM 17498</strain>
    </source>
</reference>
<evidence type="ECO:0000313" key="2">
    <source>
        <dbReference type="EMBL" id="GAA3721331.1"/>
    </source>
</evidence>
<feature type="compositionally biased region" description="Polar residues" evidence="1">
    <location>
        <begin position="63"/>
        <end position="73"/>
    </location>
</feature>
<name>A0ABP7ENS9_9SPHN</name>
<sequence length="73" mass="7536">MRIFPEGAGVDMVDPDDAGVMTMETIMPDQDKDAQTPQPVPPPPSTDADDAAVEESGAGYGNNAGTQGEVSKD</sequence>
<dbReference type="Proteomes" id="UP001500523">
    <property type="component" value="Unassembled WGS sequence"/>
</dbReference>
<gene>
    <name evidence="2" type="ORF">GCM10022268_31960</name>
</gene>
<evidence type="ECO:0000313" key="3">
    <source>
        <dbReference type="Proteomes" id="UP001500523"/>
    </source>
</evidence>
<dbReference type="EMBL" id="BAABBF010000009">
    <property type="protein sequence ID" value="GAA3721331.1"/>
    <property type="molecule type" value="Genomic_DNA"/>
</dbReference>
<proteinExistence type="predicted"/>
<comment type="caution">
    <text evidence="2">The sequence shown here is derived from an EMBL/GenBank/DDBJ whole genome shotgun (WGS) entry which is preliminary data.</text>
</comment>
<dbReference type="RefSeq" id="WP_344694388.1">
    <property type="nucleotide sequence ID" value="NZ_BAABBF010000009.1"/>
</dbReference>
<feature type="region of interest" description="Disordered" evidence="1">
    <location>
        <begin position="25"/>
        <end position="73"/>
    </location>
</feature>
<keyword evidence="3" id="KW-1185">Reference proteome</keyword>
<protein>
    <submittedName>
        <fullName evidence="2">Uncharacterized protein</fullName>
    </submittedName>
</protein>